<name>A0A0P7AUD4_9HYPO</name>
<comment type="caution">
    <text evidence="1">The sequence shown here is derived from an EMBL/GenBank/DDBJ whole genome shotgun (WGS) entry which is preliminary data.</text>
</comment>
<dbReference type="InterPro" id="IPR036770">
    <property type="entry name" value="Ankyrin_rpt-contain_sf"/>
</dbReference>
<reference evidence="1 2" key="1">
    <citation type="submission" date="2015-09" db="EMBL/GenBank/DDBJ databases">
        <title>Draft genome of a European isolate of the apple canker pathogen Neonectria ditissima.</title>
        <authorList>
            <person name="Gomez-Cortecero A."/>
            <person name="Harrison R.J."/>
            <person name="Armitage A.D."/>
        </authorList>
    </citation>
    <scope>NUCLEOTIDE SEQUENCE [LARGE SCALE GENOMIC DNA]</scope>
    <source>
        <strain evidence="1 2">R09/05</strain>
    </source>
</reference>
<gene>
    <name evidence="1" type="ORF">AK830_g5094</name>
</gene>
<organism evidence="1 2">
    <name type="scientific">Neonectria ditissima</name>
    <dbReference type="NCBI Taxonomy" id="78410"/>
    <lineage>
        <taxon>Eukaryota</taxon>
        <taxon>Fungi</taxon>
        <taxon>Dikarya</taxon>
        <taxon>Ascomycota</taxon>
        <taxon>Pezizomycotina</taxon>
        <taxon>Sordariomycetes</taxon>
        <taxon>Hypocreomycetidae</taxon>
        <taxon>Hypocreales</taxon>
        <taxon>Nectriaceae</taxon>
        <taxon>Neonectria</taxon>
    </lineage>
</organism>
<dbReference type="OrthoDB" id="5046724at2759"/>
<dbReference type="Proteomes" id="UP000050424">
    <property type="component" value="Unassembled WGS sequence"/>
</dbReference>
<evidence type="ECO:0000313" key="1">
    <source>
        <dbReference type="EMBL" id="KPM41472.1"/>
    </source>
</evidence>
<dbReference type="SUPFAM" id="SSF48403">
    <property type="entry name" value="Ankyrin repeat"/>
    <property type="match status" value="1"/>
</dbReference>
<dbReference type="EMBL" id="LKCW01000064">
    <property type="protein sequence ID" value="KPM41472.1"/>
    <property type="molecule type" value="Genomic_DNA"/>
</dbReference>
<dbReference type="SMART" id="SM00248">
    <property type="entry name" value="ANK"/>
    <property type="match status" value="4"/>
</dbReference>
<dbReference type="InterPro" id="IPR002110">
    <property type="entry name" value="Ankyrin_rpt"/>
</dbReference>
<dbReference type="AlphaFoldDB" id="A0A0P7AUD4"/>
<keyword evidence="2" id="KW-1185">Reference proteome</keyword>
<dbReference type="Gene3D" id="1.25.40.20">
    <property type="entry name" value="Ankyrin repeat-containing domain"/>
    <property type="match status" value="1"/>
</dbReference>
<protein>
    <submittedName>
        <fullName evidence="1">Uncharacterized protein</fullName>
    </submittedName>
</protein>
<accession>A0A0P7AUD4</accession>
<evidence type="ECO:0000313" key="2">
    <source>
        <dbReference type="Proteomes" id="UP000050424"/>
    </source>
</evidence>
<sequence length="521" mass="58868">MKGGSFIEQLHKTARDRDVVSKNCVATVKGNAAPFLARYILLQLREPNAAWNTNMFTVINAVVDHLMSEDGFALDSAERLNYVYELTRALPMTHGYESLDFGIWDLFTSRGRSVLSPSHSFITEASLDQHILLARIYLKQPDVESKVRSFILNHGPEALSTFSMVNKRASPLFRGFLKAAISTRNLDLVCLFLAHDIDITHDKPRKKGGVAKKQTSFYDGYFLHLAIYSGDCGIIDALMQRRLKNRMKPAELMRSAVCSGHKAVACKLLEHLFPLEDITSGSECRLYSGDKANIMENALHEACSHKDSATVEVLLSRQYTATCSGCVSTWKLGRPSRVFAHKAFRRRWAWLAEDGVMSPLGMCIKNRDMACLKQLIEHDLSPDGESVSVKGRVHVFAIATDEKSPMPILLPLWLCAWRGTRLLNSLLQEADFCCTAREWLAVALMFSSRPRITETMIEPHRPVDRVDWELQGLEFWKWLVGIGVFKIGDLLSECGRLERRQREPGLEQFDVEKVKAFLLTT</sequence>
<proteinExistence type="predicted"/>